<name>A0A2H3RU55_FUSFU</name>
<gene>
    <name evidence="1" type="ORF">C2S_584</name>
</gene>
<evidence type="ECO:0000313" key="2">
    <source>
        <dbReference type="Proteomes" id="UP000760494"/>
    </source>
</evidence>
<dbReference type="Proteomes" id="UP000760494">
    <property type="component" value="Unassembled WGS sequence"/>
</dbReference>
<comment type="caution">
    <text evidence="1">The sequence shown here is derived from an EMBL/GenBank/DDBJ whole genome shotgun (WGS) entry which is preliminary data.</text>
</comment>
<accession>A0A2H3RU55</accession>
<sequence>MPSIEAHISTSSPVFDLESEHDYTISIDLFLRYSCAITFPTQNLRLFDSPMNKGGLTFTDTETGAEARRNTIFICGPGHEGSLREDNKGCFLTLHPGQKHTVEAYISRMETGVGVIQIPPGSTAKEYREAREAQPKVWKWWKAENLENDKTYNVGVDKESTIKQWFEGSMEELLRKPLAERTDERMKKEPVVINVTQAAEFTMKRPDSDGSLDWP</sequence>
<protein>
    <submittedName>
        <fullName evidence="1">Uncharacterized protein</fullName>
    </submittedName>
</protein>
<dbReference type="OrthoDB" id="4816597at2759"/>
<dbReference type="EMBL" id="CABFJX010000112">
    <property type="protein sequence ID" value="VTT63661.1"/>
    <property type="molecule type" value="Genomic_DNA"/>
</dbReference>
<evidence type="ECO:0000313" key="1">
    <source>
        <dbReference type="EMBL" id="VTT63661.1"/>
    </source>
</evidence>
<proteinExistence type="predicted"/>
<dbReference type="AlphaFoldDB" id="A0A2H3RU55"/>
<reference evidence="1" key="1">
    <citation type="submission" date="2019-05" db="EMBL/GenBank/DDBJ databases">
        <authorList>
            <person name="Piombo E."/>
        </authorList>
    </citation>
    <scope>NUCLEOTIDE SEQUENCE</scope>
    <source>
        <strain evidence="1">C2S</strain>
    </source>
</reference>
<organism evidence="1 2">
    <name type="scientific">Fusarium fujikuroi</name>
    <name type="common">Bakanae and foot rot disease fungus</name>
    <name type="synonym">Gibberella fujikuroi</name>
    <dbReference type="NCBI Taxonomy" id="5127"/>
    <lineage>
        <taxon>Eukaryota</taxon>
        <taxon>Fungi</taxon>
        <taxon>Dikarya</taxon>
        <taxon>Ascomycota</taxon>
        <taxon>Pezizomycotina</taxon>
        <taxon>Sordariomycetes</taxon>
        <taxon>Hypocreomycetidae</taxon>
        <taxon>Hypocreales</taxon>
        <taxon>Nectriaceae</taxon>
        <taxon>Fusarium</taxon>
        <taxon>Fusarium fujikuroi species complex</taxon>
    </lineage>
</organism>